<feature type="region of interest" description="Disordered" evidence="11">
    <location>
        <begin position="891"/>
        <end position="1018"/>
    </location>
</feature>
<feature type="compositionally biased region" description="Gly residues" evidence="11">
    <location>
        <begin position="987"/>
        <end position="1008"/>
    </location>
</feature>
<evidence type="ECO:0008006" key="17">
    <source>
        <dbReference type="Google" id="ProtNLM"/>
    </source>
</evidence>
<proteinExistence type="inferred from homology"/>
<dbReference type="Gene3D" id="1.20.120.720">
    <property type="entry name" value="Myosin VI head, motor domain, U50 subdomain"/>
    <property type="match status" value="1"/>
</dbReference>
<dbReference type="GO" id="GO:0051015">
    <property type="term" value="F:actin filament binding"/>
    <property type="evidence" value="ECO:0007669"/>
    <property type="project" value="TreeGrafter"/>
</dbReference>
<evidence type="ECO:0000313" key="15">
    <source>
        <dbReference type="EMBL" id="TPX34504.1"/>
    </source>
</evidence>
<keyword evidence="6 10" id="KW-0518">Myosin</keyword>
<dbReference type="SMART" id="SM00242">
    <property type="entry name" value="MYSc"/>
    <property type="match status" value="1"/>
</dbReference>
<keyword evidence="16" id="KW-1185">Reference proteome</keyword>
<keyword evidence="8 10" id="KW-0009">Actin-binding</keyword>
<name>A0A507C960_9FUNG</name>
<dbReference type="InterPro" id="IPR027417">
    <property type="entry name" value="P-loop_NTPase"/>
</dbReference>
<dbReference type="GO" id="GO:0005886">
    <property type="term" value="C:plasma membrane"/>
    <property type="evidence" value="ECO:0007669"/>
    <property type="project" value="TreeGrafter"/>
</dbReference>
<dbReference type="PROSITE" id="PS51757">
    <property type="entry name" value="TH1"/>
    <property type="match status" value="1"/>
</dbReference>
<dbReference type="InterPro" id="IPR001609">
    <property type="entry name" value="Myosin_head_motor_dom-like"/>
</dbReference>
<dbReference type="AlphaFoldDB" id="A0A507C960"/>
<dbReference type="Gene3D" id="3.40.850.10">
    <property type="entry name" value="Kinesin motor domain"/>
    <property type="match status" value="1"/>
</dbReference>
<dbReference type="OrthoDB" id="6108017at2759"/>
<evidence type="ECO:0000256" key="11">
    <source>
        <dbReference type="SAM" id="MobiDB-lite"/>
    </source>
</evidence>
<dbReference type="PROSITE" id="PS51456">
    <property type="entry name" value="MYOSIN_MOTOR"/>
    <property type="match status" value="1"/>
</dbReference>
<dbReference type="GO" id="GO:0006897">
    <property type="term" value="P:endocytosis"/>
    <property type="evidence" value="ECO:0007669"/>
    <property type="project" value="TreeGrafter"/>
</dbReference>
<comment type="subcellular location">
    <subcellularLocation>
        <location evidence="1">Cytoplasm</location>
        <location evidence="1">Cytoskeleton</location>
        <location evidence="1">Actin patch</location>
    </subcellularLocation>
</comment>
<protein>
    <recommendedName>
        <fullName evidence="17">Myosin motor domain-containing protein</fullName>
    </recommendedName>
</protein>
<feature type="compositionally biased region" description="Low complexity" evidence="11">
    <location>
        <begin position="915"/>
        <end position="928"/>
    </location>
</feature>
<evidence type="ECO:0000256" key="3">
    <source>
        <dbReference type="ARBA" id="ARBA00022443"/>
    </source>
</evidence>
<dbReference type="PRINTS" id="PR00452">
    <property type="entry name" value="SH3DOMAIN"/>
</dbReference>
<organism evidence="15 16">
    <name type="scientific">Synchytrium microbalum</name>
    <dbReference type="NCBI Taxonomy" id="1806994"/>
    <lineage>
        <taxon>Eukaryota</taxon>
        <taxon>Fungi</taxon>
        <taxon>Fungi incertae sedis</taxon>
        <taxon>Chytridiomycota</taxon>
        <taxon>Chytridiomycota incertae sedis</taxon>
        <taxon>Chytridiomycetes</taxon>
        <taxon>Synchytriales</taxon>
        <taxon>Synchytriaceae</taxon>
        <taxon>Synchytrium</taxon>
    </lineage>
</organism>
<feature type="domain" description="SH3" evidence="12">
    <location>
        <begin position="1059"/>
        <end position="1115"/>
    </location>
</feature>
<dbReference type="GO" id="GO:0030479">
    <property type="term" value="C:actin cortical patch"/>
    <property type="evidence" value="ECO:0007669"/>
    <property type="project" value="UniProtKB-SubCell"/>
</dbReference>
<feature type="compositionally biased region" description="Low complexity" evidence="11">
    <location>
        <begin position="1009"/>
        <end position="1018"/>
    </location>
</feature>
<evidence type="ECO:0000256" key="7">
    <source>
        <dbReference type="ARBA" id="ARBA00023175"/>
    </source>
</evidence>
<dbReference type="SUPFAM" id="SSF52540">
    <property type="entry name" value="P-loop containing nucleoside triphosphate hydrolases"/>
    <property type="match status" value="1"/>
</dbReference>
<dbReference type="Gene3D" id="2.30.30.40">
    <property type="entry name" value="SH3 Domains"/>
    <property type="match status" value="1"/>
</dbReference>
<evidence type="ECO:0000256" key="4">
    <source>
        <dbReference type="ARBA" id="ARBA00022741"/>
    </source>
</evidence>
<dbReference type="FunFam" id="3.40.850.10:FF:000101">
    <property type="entry name" value="Slow myosin heavy chain 2"/>
    <property type="match status" value="1"/>
</dbReference>
<keyword evidence="3 9" id="KW-0728">SH3 domain</keyword>
<evidence type="ECO:0000259" key="13">
    <source>
        <dbReference type="PROSITE" id="PS51456"/>
    </source>
</evidence>
<evidence type="ECO:0000313" key="16">
    <source>
        <dbReference type="Proteomes" id="UP000319731"/>
    </source>
</evidence>
<sequence>MSIWTAKKDGANGIEDMVLLSKVTDDQIVENLRKRSMADLMFTYIGPVLVAVNPYKKLPYFTEKEIDTYRGANAYEHMPHIWAVADKMFQNMVSEGENQCVIISGESGAGKTECAKLIMNYIAAVSGGGNTVVEQIKRIILESNPLLESFGNAKTLRNNNSSRFGKYFEINFNRGGAPTGGQILNFLLEKSRVVGPGKGERNFHVFYQLTKATSGQERENLGMMDPKSFKYLNVSKEYNADGIDDAQEYKEMRNAMNVCSINQADQANIMQIAAAVLHLGNIDFVEEKNNAQVRDPGTLSFPAYLLGVSEDVLRDKVTSRIMTTGGFGKRSSNYQVPLNVQQAQGTRDALAKVLYSRMFDWIVQAVNTAMKNLSSRTGEGNLCLGVLDIFGFEIFEQNGFEQFCINYVNEKLQQIFIELTLKSEQEEYVREGIQWTPIDYFNNKIVVDLIESKRPPGIMAILDDVCFTMHAVTEGADQKFVQKLDESVAPHKHYQGLQNQFIIHHYAGSVTYECDGFTEANKDTLFKDLIQLMQSTNNHFIKNLFPEQIDDQDKKRPTTVSFKIKNQSQELVDTLMKCTPSYVRTIKPNETKRPKDFDSKRVEHQVRYLNLKENIKVRRAGFAYRVTFDRFMRRFGILTDETFPQWHGPVHEGIAHIMLGKSKIFIKSPESLFLLEEVRERKYHHYAKIIQRAYRSWKSRKYFIELRKKAADVMYNHKERKRMSLNRIFRGDYVNYLDNPVLKNLLGKTEKVGFGQEVTKYDRKFKPSKLELLITETAVYLIGLDKAKDGPNKGKLVKAIKRKIPLSGVGGISVSTKADDFFVLHVPSEYDNVLQNMYKTELITVLSEKYEAATGRKLQINFEDKIKYSLKKTSFQGGGAQELTFITDAAAKNPVPKPSGKGAEIRVHPGLPADSRPTQQQISTSTRRTGGGGGGYKAPSNNKYNTNNNSSAGYSMPPRPSGGTTSSAAPSRPTTSSSSVPSSRPNVGGGMYGGGAPPSGGMYGGGARPGSNSNIPSSISHSNIAATATPYSSNNNLAASANAAGAAKKKAPPPVPPAKKLPTVKALYDYNATEADELSFRAGEMITVISKDDAGWWTGSSKGKKGLFPANYVQE</sequence>
<keyword evidence="5 10" id="KW-0067">ATP-binding</keyword>
<dbReference type="Gene3D" id="1.20.5.4820">
    <property type="match status" value="1"/>
</dbReference>
<reference evidence="15 16" key="1">
    <citation type="journal article" date="2019" name="Sci. Rep.">
        <title>Comparative genomics of chytrid fungi reveal insights into the obligate biotrophic and pathogenic lifestyle of Synchytrium endobioticum.</title>
        <authorList>
            <person name="van de Vossenberg B.T.L.H."/>
            <person name="Warris S."/>
            <person name="Nguyen H.D.T."/>
            <person name="van Gent-Pelzer M.P.E."/>
            <person name="Joly D.L."/>
            <person name="van de Geest H.C."/>
            <person name="Bonants P.J.M."/>
            <person name="Smith D.S."/>
            <person name="Levesque C.A."/>
            <person name="van der Lee T.A.J."/>
        </authorList>
    </citation>
    <scope>NUCLEOTIDE SEQUENCE [LARGE SCALE GENOMIC DNA]</scope>
    <source>
        <strain evidence="15 16">JEL517</strain>
    </source>
</reference>
<evidence type="ECO:0000259" key="14">
    <source>
        <dbReference type="PROSITE" id="PS51757"/>
    </source>
</evidence>
<dbReference type="STRING" id="1806994.A0A507C960"/>
<dbReference type="FunFam" id="1.10.10.820:FF:000001">
    <property type="entry name" value="Myosin heavy chain"/>
    <property type="match status" value="1"/>
</dbReference>
<dbReference type="InterPro" id="IPR010926">
    <property type="entry name" value="Myosin_TH1"/>
</dbReference>
<dbReference type="GO" id="GO:0016459">
    <property type="term" value="C:myosin complex"/>
    <property type="evidence" value="ECO:0007669"/>
    <property type="project" value="UniProtKB-KW"/>
</dbReference>
<dbReference type="SUPFAM" id="SSF50044">
    <property type="entry name" value="SH3-domain"/>
    <property type="match status" value="1"/>
</dbReference>
<dbReference type="Gene3D" id="1.20.58.530">
    <property type="match status" value="1"/>
</dbReference>
<dbReference type="PANTHER" id="PTHR13140:SF729">
    <property type="entry name" value="UNCONVENTIONAL MYOSIN-IE"/>
    <property type="match status" value="1"/>
</dbReference>
<dbReference type="InterPro" id="IPR036961">
    <property type="entry name" value="Kinesin_motor_dom_sf"/>
</dbReference>
<dbReference type="InterPro" id="IPR036072">
    <property type="entry name" value="MYSc_Myo1"/>
</dbReference>
<dbReference type="GeneID" id="42004086"/>
<evidence type="ECO:0000256" key="6">
    <source>
        <dbReference type="ARBA" id="ARBA00023123"/>
    </source>
</evidence>
<dbReference type="Proteomes" id="UP000319731">
    <property type="component" value="Unassembled WGS sequence"/>
</dbReference>
<dbReference type="GO" id="GO:0000146">
    <property type="term" value="F:microfilament motor activity"/>
    <property type="evidence" value="ECO:0007669"/>
    <property type="project" value="TreeGrafter"/>
</dbReference>
<dbReference type="GO" id="GO:0007015">
    <property type="term" value="P:actin filament organization"/>
    <property type="evidence" value="ECO:0007669"/>
    <property type="project" value="TreeGrafter"/>
</dbReference>
<dbReference type="PANTHER" id="PTHR13140">
    <property type="entry name" value="MYOSIN"/>
    <property type="match status" value="1"/>
</dbReference>
<feature type="domain" description="Myosin motor" evidence="13">
    <location>
        <begin position="12"/>
        <end position="680"/>
    </location>
</feature>
<dbReference type="CDD" id="cd00174">
    <property type="entry name" value="SH3"/>
    <property type="match status" value="1"/>
</dbReference>
<dbReference type="SMART" id="SM00326">
    <property type="entry name" value="SH3"/>
    <property type="match status" value="1"/>
</dbReference>
<dbReference type="Pfam" id="PF14604">
    <property type="entry name" value="SH3_9"/>
    <property type="match status" value="1"/>
</dbReference>
<dbReference type="Gene3D" id="1.10.10.820">
    <property type="match status" value="1"/>
</dbReference>
<evidence type="ECO:0000256" key="5">
    <source>
        <dbReference type="ARBA" id="ARBA00022840"/>
    </source>
</evidence>
<keyword evidence="4 10" id="KW-0547">Nucleotide-binding</keyword>
<keyword evidence="7 10" id="KW-0505">Motor protein</keyword>
<accession>A0A507C960</accession>
<dbReference type="Pfam" id="PF06017">
    <property type="entry name" value="Myosin_TH1"/>
    <property type="match status" value="1"/>
</dbReference>
<feature type="compositionally biased region" description="Low complexity" evidence="11">
    <location>
        <begin position="964"/>
        <end position="985"/>
    </location>
</feature>
<evidence type="ECO:0000256" key="8">
    <source>
        <dbReference type="ARBA" id="ARBA00023203"/>
    </source>
</evidence>
<feature type="region of interest" description="Actin-binding" evidence="10">
    <location>
        <begin position="568"/>
        <end position="590"/>
    </location>
</feature>
<dbReference type="InterPro" id="IPR036028">
    <property type="entry name" value="SH3-like_dom_sf"/>
</dbReference>
<dbReference type="PROSITE" id="PS50002">
    <property type="entry name" value="SH3"/>
    <property type="match status" value="1"/>
</dbReference>
<evidence type="ECO:0000256" key="2">
    <source>
        <dbReference type="ARBA" id="ARBA00008314"/>
    </source>
</evidence>
<gene>
    <name evidence="15" type="ORF">SmJEL517_g02861</name>
</gene>
<evidence type="ECO:0000256" key="1">
    <source>
        <dbReference type="ARBA" id="ARBA00004134"/>
    </source>
</evidence>
<dbReference type="PRINTS" id="PR00193">
    <property type="entry name" value="MYOSINHEAVY"/>
</dbReference>
<evidence type="ECO:0000256" key="10">
    <source>
        <dbReference type="PROSITE-ProRule" id="PRU00782"/>
    </source>
</evidence>
<feature type="compositionally biased region" description="Low complexity" evidence="11">
    <location>
        <begin position="940"/>
        <end position="951"/>
    </location>
</feature>
<dbReference type="CDD" id="cd01378">
    <property type="entry name" value="MYSc_Myo1"/>
    <property type="match status" value="1"/>
</dbReference>
<evidence type="ECO:0000259" key="12">
    <source>
        <dbReference type="PROSITE" id="PS50002"/>
    </source>
</evidence>
<dbReference type="InterPro" id="IPR001452">
    <property type="entry name" value="SH3_domain"/>
</dbReference>
<dbReference type="FunFam" id="2.30.30.40:FF:000072">
    <property type="entry name" value="Unconventional Myosin IB"/>
    <property type="match status" value="1"/>
</dbReference>
<feature type="domain" description="TH1" evidence="14">
    <location>
        <begin position="718"/>
        <end position="910"/>
    </location>
</feature>
<dbReference type="FunFam" id="1.20.58.530:FF:000007">
    <property type="entry name" value="Myosin IE"/>
    <property type="match status" value="1"/>
</dbReference>
<dbReference type="EMBL" id="QEAO01000013">
    <property type="protein sequence ID" value="TPX34504.1"/>
    <property type="molecule type" value="Genomic_DNA"/>
</dbReference>
<comment type="similarity">
    <text evidence="2 10">Belongs to the TRAFAC class myosin-kinesin ATPase superfamily. Myosin family.</text>
</comment>
<evidence type="ECO:0000256" key="9">
    <source>
        <dbReference type="PROSITE-ProRule" id="PRU00192"/>
    </source>
</evidence>
<dbReference type="RefSeq" id="XP_031025224.1">
    <property type="nucleotide sequence ID" value="XM_031168789.1"/>
</dbReference>
<feature type="binding site" evidence="10">
    <location>
        <begin position="105"/>
        <end position="112"/>
    </location>
    <ligand>
        <name>ATP</name>
        <dbReference type="ChEBI" id="CHEBI:30616"/>
    </ligand>
</feature>
<comment type="caution">
    <text evidence="15">The sequence shown here is derived from an EMBL/GenBank/DDBJ whole genome shotgun (WGS) entry which is preliminary data.</text>
</comment>
<dbReference type="Pfam" id="PF00063">
    <property type="entry name" value="Myosin_head"/>
    <property type="match status" value="1"/>
</dbReference>
<dbReference type="GO" id="GO:0005524">
    <property type="term" value="F:ATP binding"/>
    <property type="evidence" value="ECO:0007669"/>
    <property type="project" value="UniProtKB-UniRule"/>
</dbReference>